<dbReference type="AlphaFoldDB" id="A0A944GT29"/>
<name>A0A944GT29_9HYPH</name>
<dbReference type="EMBL" id="QTKU01000002">
    <property type="protein sequence ID" value="MBS8261024.1"/>
    <property type="molecule type" value="Genomic_DNA"/>
</dbReference>
<sequence length="343" mass="37547">MAQSSGAVIRPAPGKSRNFNPLSPFLKMFGVETRKRRTIRSRQADTSTPRTSTAAAPRLVETPKDPDAGIIMVIGDRMARGVADGLAFTLADKPMVRVETLTEDKSGLAGDNAPDWNARVLAKVRGADVKAVVVTMGREDLGKRFPSEPPIEFGVDGWWSTYEKKVGSLVRTIRQERKPVVWVGLAPTGNALTNTDFVLLNEVFRGQTEAERGYFIDLWDVFLSDAGEYSSYGPDVDGKNLRLRTNDKIGFTWAGYRKVAFFVERQLSRLLGGYGGLAFEGVEDDPDFIVLTGRTTSPEDVLLGGDVDQETGGGETLAHQYFVEGRPLQSVAGRVDNTARISQ</sequence>
<gene>
    <name evidence="2" type="ORF">DYI23_12410</name>
</gene>
<reference evidence="2" key="1">
    <citation type="submission" date="2018-08" db="EMBL/GenBank/DDBJ databases">
        <authorList>
            <person name="Jin W."/>
            <person name="Wang H."/>
            <person name="Yang Y."/>
            <person name="Li M."/>
            <person name="Liu J."/>
        </authorList>
    </citation>
    <scope>NUCLEOTIDE SEQUENCE</scope>
    <source>
        <strain evidence="2">AESS21</strain>
    </source>
</reference>
<feature type="region of interest" description="Disordered" evidence="1">
    <location>
        <begin position="1"/>
        <end position="20"/>
    </location>
</feature>
<dbReference type="SUPFAM" id="SSF52266">
    <property type="entry name" value="SGNH hydrolase"/>
    <property type="match status" value="1"/>
</dbReference>
<dbReference type="Gene3D" id="3.40.50.1110">
    <property type="entry name" value="SGNH hydrolase"/>
    <property type="match status" value="1"/>
</dbReference>
<organism evidence="2 3">
    <name type="scientific">Roseibium polysiphoniae</name>
    <dbReference type="NCBI Taxonomy" id="2571221"/>
    <lineage>
        <taxon>Bacteria</taxon>
        <taxon>Pseudomonadati</taxon>
        <taxon>Pseudomonadota</taxon>
        <taxon>Alphaproteobacteria</taxon>
        <taxon>Hyphomicrobiales</taxon>
        <taxon>Stappiaceae</taxon>
        <taxon>Roseibium</taxon>
    </lineage>
</organism>
<dbReference type="Pfam" id="PF04311">
    <property type="entry name" value="DUF459"/>
    <property type="match status" value="1"/>
</dbReference>
<feature type="region of interest" description="Disordered" evidence="1">
    <location>
        <begin position="36"/>
        <end position="62"/>
    </location>
</feature>
<feature type="compositionally biased region" description="Low complexity" evidence="1">
    <location>
        <begin position="44"/>
        <end position="58"/>
    </location>
</feature>
<evidence type="ECO:0000313" key="2">
    <source>
        <dbReference type="EMBL" id="MBS8261024.1"/>
    </source>
</evidence>
<dbReference type="Proteomes" id="UP000705379">
    <property type="component" value="Unassembled WGS sequence"/>
</dbReference>
<dbReference type="GO" id="GO:0016788">
    <property type="term" value="F:hydrolase activity, acting on ester bonds"/>
    <property type="evidence" value="ECO:0007669"/>
    <property type="project" value="UniProtKB-ARBA"/>
</dbReference>
<evidence type="ECO:0000313" key="3">
    <source>
        <dbReference type="Proteomes" id="UP000705379"/>
    </source>
</evidence>
<dbReference type="InterPro" id="IPR036514">
    <property type="entry name" value="SGNH_hydro_sf"/>
</dbReference>
<accession>A0A944GT29</accession>
<dbReference type="InterPro" id="IPR007407">
    <property type="entry name" value="DUF459"/>
</dbReference>
<protein>
    <submittedName>
        <fullName evidence="2">DUF459 domain-containing protein</fullName>
    </submittedName>
</protein>
<comment type="caution">
    <text evidence="2">The sequence shown here is derived from an EMBL/GenBank/DDBJ whole genome shotgun (WGS) entry which is preliminary data.</text>
</comment>
<evidence type="ECO:0000256" key="1">
    <source>
        <dbReference type="SAM" id="MobiDB-lite"/>
    </source>
</evidence>
<proteinExistence type="predicted"/>
<reference evidence="2" key="2">
    <citation type="journal article" date="2021" name="Microorganisms">
        <title>Bacterial Dimethylsulfoniopropionate Biosynthesis in the East China Sea.</title>
        <authorList>
            <person name="Liu J."/>
            <person name="Zhang Y."/>
            <person name="Liu J."/>
            <person name="Zhong H."/>
            <person name="Williams B.T."/>
            <person name="Zheng Y."/>
            <person name="Curson A.R.J."/>
            <person name="Sun C."/>
            <person name="Sun H."/>
            <person name="Song D."/>
            <person name="Wagner Mackenzie B."/>
            <person name="Bermejo Martinez A."/>
            <person name="Todd J.D."/>
            <person name="Zhang X.H."/>
        </authorList>
    </citation>
    <scope>NUCLEOTIDE SEQUENCE</scope>
    <source>
        <strain evidence="2">AESS21</strain>
    </source>
</reference>